<feature type="domain" description="Core-binding (CB)" evidence="6">
    <location>
        <begin position="67"/>
        <end position="147"/>
    </location>
</feature>
<dbReference type="InterPro" id="IPR044068">
    <property type="entry name" value="CB"/>
</dbReference>
<dbReference type="Proteomes" id="UP000053271">
    <property type="component" value="Unassembled WGS sequence"/>
</dbReference>
<dbReference type="InterPro" id="IPR011010">
    <property type="entry name" value="DNA_brk_join_enz"/>
</dbReference>
<keyword evidence="2 4" id="KW-0238">DNA-binding</keyword>
<comment type="caution">
    <text evidence="7">The sequence shown here is derived from an EMBL/GenBank/DDBJ whole genome shotgun (WGS) entry which is preliminary data.</text>
</comment>
<dbReference type="GO" id="GO:0003677">
    <property type="term" value="F:DNA binding"/>
    <property type="evidence" value="ECO:0007669"/>
    <property type="project" value="UniProtKB-UniRule"/>
</dbReference>
<dbReference type="PROSITE" id="PS51900">
    <property type="entry name" value="CB"/>
    <property type="match status" value="1"/>
</dbReference>
<sequence length="381" mass="41702">MAGKRRQFGRVRKLPSGRYQARYVGPDGLLRPAPETFRTKKDADAWLADKQTELRRGDWRDPDAGKVPFGDYAAAWVKERPLAPRTAELYASLLRLHLAPTFADVAVADVTPAAVRTWRRARLDAGVGASTVAKAYALLRTIMGTAVQDELIRRNPCQIKNGGTVVTPERPTATIPEAFAIADKIQPRYKALVLLAAFCGLRWGELVALHRSDVDLDHGMIRVRGAVSELTSGKRVYKAPKSAAGKRVVAVPASLLPVLDAHMKIYAEGGAAGRVFVGAKKATPRRNHFNRLWHRACAAAGVEGLRFHDLRHTGNTLASRTNASTKELMTRLGHSTARAALIYQHANYDREREIADAVDGLILEAFKRGSGRKGHAGDTND</sequence>
<dbReference type="InterPro" id="IPR058717">
    <property type="entry name" value="Phage_L5_Integrase_N"/>
</dbReference>
<evidence type="ECO:0000259" key="6">
    <source>
        <dbReference type="PROSITE" id="PS51900"/>
    </source>
</evidence>
<dbReference type="RefSeq" id="WP_067241114.1">
    <property type="nucleotide sequence ID" value="NZ_KQ948564.1"/>
</dbReference>
<dbReference type="CDD" id="cd01189">
    <property type="entry name" value="INT_ICEBs1_C_like"/>
    <property type="match status" value="1"/>
</dbReference>
<dbReference type="GO" id="GO:0006310">
    <property type="term" value="P:DNA recombination"/>
    <property type="evidence" value="ECO:0007669"/>
    <property type="project" value="UniProtKB-KW"/>
</dbReference>
<dbReference type="AlphaFoldDB" id="A0A101QPI4"/>
<keyword evidence="8" id="KW-1185">Reference proteome</keyword>
<comment type="similarity">
    <text evidence="1">Belongs to the 'phage' integrase family.</text>
</comment>
<evidence type="ECO:0000256" key="1">
    <source>
        <dbReference type="ARBA" id="ARBA00008857"/>
    </source>
</evidence>
<reference evidence="7 8" key="1">
    <citation type="submission" date="2015-10" db="EMBL/GenBank/DDBJ databases">
        <title>Draft genome sequence of Streptomyces longwoodensis DSM 41677, type strain for the species Streptomyces longwoodensis.</title>
        <authorList>
            <person name="Ruckert C."/>
            <person name="Winkler A."/>
            <person name="Kalinowski J."/>
            <person name="Kampfer P."/>
            <person name="Glaeser S."/>
        </authorList>
    </citation>
    <scope>NUCLEOTIDE SEQUENCE [LARGE SCALE GENOMIC DNA]</scope>
    <source>
        <strain evidence="7 8">DSM 41677</strain>
    </source>
</reference>
<evidence type="ECO:0000256" key="4">
    <source>
        <dbReference type="PROSITE-ProRule" id="PRU01248"/>
    </source>
</evidence>
<dbReference type="Pfam" id="PF00589">
    <property type="entry name" value="Phage_integrase"/>
    <property type="match status" value="1"/>
</dbReference>
<evidence type="ECO:0000256" key="2">
    <source>
        <dbReference type="ARBA" id="ARBA00023125"/>
    </source>
</evidence>
<dbReference type="PANTHER" id="PTHR30349">
    <property type="entry name" value="PHAGE INTEGRASE-RELATED"/>
    <property type="match status" value="1"/>
</dbReference>
<evidence type="ECO:0000313" key="7">
    <source>
        <dbReference type="EMBL" id="KUN33649.1"/>
    </source>
</evidence>
<dbReference type="InterPro" id="IPR050090">
    <property type="entry name" value="Tyrosine_recombinase_XerCD"/>
</dbReference>
<dbReference type="STRING" id="68231.AQJ30_32575"/>
<organism evidence="7 8">
    <name type="scientific">Streptomyces longwoodensis</name>
    <dbReference type="NCBI Taxonomy" id="68231"/>
    <lineage>
        <taxon>Bacteria</taxon>
        <taxon>Bacillati</taxon>
        <taxon>Actinomycetota</taxon>
        <taxon>Actinomycetes</taxon>
        <taxon>Kitasatosporales</taxon>
        <taxon>Streptomycetaceae</taxon>
        <taxon>Streptomyces</taxon>
    </lineage>
</organism>
<evidence type="ECO:0000259" key="5">
    <source>
        <dbReference type="PROSITE" id="PS51898"/>
    </source>
</evidence>
<gene>
    <name evidence="7" type="ORF">AQJ30_32575</name>
</gene>
<name>A0A101QPI4_9ACTN</name>
<keyword evidence="3" id="KW-0233">DNA recombination</keyword>
<proteinExistence type="inferred from homology"/>
<dbReference type="Gene3D" id="1.10.443.10">
    <property type="entry name" value="Intergrase catalytic core"/>
    <property type="match status" value="1"/>
</dbReference>
<dbReference type="SUPFAM" id="SSF56349">
    <property type="entry name" value="DNA breaking-rejoining enzymes"/>
    <property type="match status" value="1"/>
</dbReference>
<dbReference type="InterPro" id="IPR002104">
    <property type="entry name" value="Integrase_catalytic"/>
</dbReference>
<dbReference type="EMBL" id="LMWS01000045">
    <property type="protein sequence ID" value="KUN33649.1"/>
    <property type="molecule type" value="Genomic_DNA"/>
</dbReference>
<protein>
    <submittedName>
        <fullName evidence="7">Integrase</fullName>
    </submittedName>
</protein>
<dbReference type="Pfam" id="PF26003">
    <property type="entry name" value="Integrase_N_phage"/>
    <property type="match status" value="1"/>
</dbReference>
<dbReference type="PANTHER" id="PTHR30349:SF64">
    <property type="entry name" value="PROPHAGE INTEGRASE INTD-RELATED"/>
    <property type="match status" value="1"/>
</dbReference>
<dbReference type="Gene3D" id="1.10.150.130">
    <property type="match status" value="1"/>
</dbReference>
<dbReference type="GeneID" id="91429318"/>
<accession>A0A101QPI4</accession>
<evidence type="ECO:0000256" key="3">
    <source>
        <dbReference type="ARBA" id="ARBA00023172"/>
    </source>
</evidence>
<dbReference type="PROSITE" id="PS51898">
    <property type="entry name" value="TYR_RECOMBINASE"/>
    <property type="match status" value="1"/>
</dbReference>
<dbReference type="InterPro" id="IPR013762">
    <property type="entry name" value="Integrase-like_cat_sf"/>
</dbReference>
<evidence type="ECO:0000313" key="8">
    <source>
        <dbReference type="Proteomes" id="UP000053271"/>
    </source>
</evidence>
<feature type="domain" description="Tyr recombinase" evidence="5">
    <location>
        <begin position="166"/>
        <end position="356"/>
    </location>
</feature>
<dbReference type="GO" id="GO:0015074">
    <property type="term" value="P:DNA integration"/>
    <property type="evidence" value="ECO:0007669"/>
    <property type="project" value="InterPro"/>
</dbReference>
<dbReference type="InterPro" id="IPR010998">
    <property type="entry name" value="Integrase_recombinase_N"/>
</dbReference>